<keyword evidence="1" id="KW-1133">Transmembrane helix</keyword>
<gene>
    <name evidence="2" type="ORF">J2X06_001815</name>
</gene>
<proteinExistence type="predicted"/>
<evidence type="ECO:0000313" key="2">
    <source>
        <dbReference type="EMBL" id="MDR7134631.1"/>
    </source>
</evidence>
<dbReference type="RefSeq" id="WP_310061104.1">
    <property type="nucleotide sequence ID" value="NZ_JAVDVY010000001.1"/>
</dbReference>
<evidence type="ECO:0000256" key="1">
    <source>
        <dbReference type="SAM" id="Phobius"/>
    </source>
</evidence>
<keyword evidence="1" id="KW-0812">Transmembrane</keyword>
<sequence length="74" mass="8253">MEGLVWIAHTLEAAGLACFVVIVLGLFVLVARASRLARNSQAQREASFLVQTAIAMPIHRHEGRWRRDDLRDAA</sequence>
<dbReference type="EMBL" id="JAVDVY010000001">
    <property type="protein sequence ID" value="MDR7134631.1"/>
    <property type="molecule type" value="Genomic_DNA"/>
</dbReference>
<organism evidence="2 3">
    <name type="scientific">Lysobacter niastensis</name>
    <dbReference type="NCBI Taxonomy" id="380629"/>
    <lineage>
        <taxon>Bacteria</taxon>
        <taxon>Pseudomonadati</taxon>
        <taxon>Pseudomonadota</taxon>
        <taxon>Gammaproteobacteria</taxon>
        <taxon>Lysobacterales</taxon>
        <taxon>Lysobacteraceae</taxon>
        <taxon>Lysobacter</taxon>
    </lineage>
</organism>
<feature type="transmembrane region" description="Helical" evidence="1">
    <location>
        <begin position="6"/>
        <end position="31"/>
    </location>
</feature>
<name>A0ABU1WAH1_9GAMM</name>
<reference evidence="2 3" key="1">
    <citation type="submission" date="2023-07" db="EMBL/GenBank/DDBJ databases">
        <title>Sorghum-associated microbial communities from plants grown in Nebraska, USA.</title>
        <authorList>
            <person name="Schachtman D."/>
        </authorList>
    </citation>
    <scope>NUCLEOTIDE SEQUENCE [LARGE SCALE GENOMIC DNA]</scope>
    <source>
        <strain evidence="2 3">BE198</strain>
    </source>
</reference>
<accession>A0ABU1WAH1</accession>
<keyword evidence="1" id="KW-0472">Membrane</keyword>
<keyword evidence="3" id="KW-1185">Reference proteome</keyword>
<protein>
    <submittedName>
        <fullName evidence="2">Uncharacterized protein</fullName>
    </submittedName>
</protein>
<dbReference type="Proteomes" id="UP001251524">
    <property type="component" value="Unassembled WGS sequence"/>
</dbReference>
<comment type="caution">
    <text evidence="2">The sequence shown here is derived from an EMBL/GenBank/DDBJ whole genome shotgun (WGS) entry which is preliminary data.</text>
</comment>
<evidence type="ECO:0000313" key="3">
    <source>
        <dbReference type="Proteomes" id="UP001251524"/>
    </source>
</evidence>